<evidence type="ECO:0000256" key="3">
    <source>
        <dbReference type="SAM" id="SignalP"/>
    </source>
</evidence>
<evidence type="ECO:0000313" key="5">
    <source>
        <dbReference type="EnsemblMetazoa" id="XP_028517817.1"/>
    </source>
</evidence>
<dbReference type="Proteomes" id="UP000887567">
    <property type="component" value="Unplaced"/>
</dbReference>
<dbReference type="AlphaFoldDB" id="A0A913YTG9"/>
<keyword evidence="1" id="KW-0800">Toxin</keyword>
<reference evidence="5" key="1">
    <citation type="submission" date="2022-11" db="UniProtKB">
        <authorList>
            <consortium name="EnsemblMetazoa"/>
        </authorList>
    </citation>
    <scope>IDENTIFICATION</scope>
</reference>
<keyword evidence="6" id="KW-1185">Reference proteome</keyword>
<evidence type="ECO:0000256" key="2">
    <source>
        <dbReference type="PROSITE-ProRule" id="PRU01005"/>
    </source>
</evidence>
<evidence type="ECO:0000259" key="4">
    <source>
        <dbReference type="PROSITE" id="PS51670"/>
    </source>
</evidence>
<feature type="chain" id="PRO_5037449014" description="ShKT domain-containing protein" evidence="3">
    <location>
        <begin position="20"/>
        <end position="166"/>
    </location>
</feature>
<feature type="domain" description="ShKT" evidence="4">
    <location>
        <begin position="30"/>
        <end position="65"/>
    </location>
</feature>
<dbReference type="InterPro" id="IPR003582">
    <property type="entry name" value="ShKT_dom"/>
</dbReference>
<protein>
    <recommendedName>
        <fullName evidence="4">ShKT domain-containing protein</fullName>
    </recommendedName>
</protein>
<name>A0A913YTG9_EXADI</name>
<dbReference type="Pfam" id="PF01549">
    <property type="entry name" value="ShK"/>
    <property type="match status" value="2"/>
</dbReference>
<dbReference type="EnsemblMetazoa" id="XM_028662016.1">
    <property type="protein sequence ID" value="XP_028517817.1"/>
    <property type="gene ID" value="LOC110248520"/>
</dbReference>
<organism evidence="5 6">
    <name type="scientific">Exaiptasia diaphana</name>
    <name type="common">Tropical sea anemone</name>
    <name type="synonym">Aiptasia pulchella</name>
    <dbReference type="NCBI Taxonomy" id="2652724"/>
    <lineage>
        <taxon>Eukaryota</taxon>
        <taxon>Metazoa</taxon>
        <taxon>Cnidaria</taxon>
        <taxon>Anthozoa</taxon>
        <taxon>Hexacorallia</taxon>
        <taxon>Actiniaria</taxon>
        <taxon>Aiptasiidae</taxon>
        <taxon>Exaiptasia</taxon>
    </lineage>
</organism>
<proteinExistence type="predicted"/>
<evidence type="ECO:0000313" key="6">
    <source>
        <dbReference type="Proteomes" id="UP000887567"/>
    </source>
</evidence>
<evidence type="ECO:0000256" key="1">
    <source>
        <dbReference type="ARBA" id="ARBA00022656"/>
    </source>
</evidence>
<dbReference type="PROSITE" id="PS51670">
    <property type="entry name" value="SHKT"/>
    <property type="match status" value="2"/>
</dbReference>
<dbReference type="GeneID" id="110248520"/>
<keyword evidence="3" id="KW-0732">Signal</keyword>
<dbReference type="SMART" id="SM00254">
    <property type="entry name" value="ShKT"/>
    <property type="match status" value="2"/>
</dbReference>
<comment type="caution">
    <text evidence="2">Lacks conserved residue(s) required for the propagation of feature annotation.</text>
</comment>
<dbReference type="RefSeq" id="XP_028517817.1">
    <property type="nucleotide sequence ID" value="XM_028662016.1"/>
</dbReference>
<sequence length="166" mass="18749">MFKGFLVVASLVVVTSATAFNSEIGKRRRCQDIMMTTLCQQFAKEGKCYSEYWVERNCIKTCGFCQEKRKLIPDVVLDDEPSIGKRECKDKIDTKTCVKFQSRCGDNDSVKNNCPMTCGSCTPIEKCFDRFPESCKLIAETGDTSKCVDEPYRTNCYKTCRTGPCA</sequence>
<feature type="signal peptide" evidence="3">
    <location>
        <begin position="1"/>
        <end position="19"/>
    </location>
</feature>
<dbReference type="GO" id="GO:0090729">
    <property type="term" value="F:toxin activity"/>
    <property type="evidence" value="ECO:0007669"/>
    <property type="project" value="UniProtKB-KW"/>
</dbReference>
<dbReference type="KEGG" id="epa:110248520"/>
<feature type="domain" description="ShKT" evidence="4">
    <location>
        <begin position="88"/>
        <end position="121"/>
    </location>
</feature>
<accession>A0A913YTG9</accession>